<keyword evidence="2" id="KW-0808">Transferase</keyword>
<dbReference type="SUPFAM" id="SSF53335">
    <property type="entry name" value="S-adenosyl-L-methionine-dependent methyltransferases"/>
    <property type="match status" value="1"/>
</dbReference>
<dbReference type="PANTHER" id="PTHR43591:SF24">
    <property type="entry name" value="2-METHOXY-6-POLYPRENYL-1,4-BENZOQUINOL METHYLASE, MITOCHONDRIAL"/>
    <property type="match status" value="1"/>
</dbReference>
<comment type="caution">
    <text evidence="2">The sequence shown here is derived from an EMBL/GenBank/DDBJ whole genome shotgun (WGS) entry which is preliminary data.</text>
</comment>
<dbReference type="OrthoDB" id="3788230at2"/>
<reference evidence="2 3" key="1">
    <citation type="submission" date="2018-11" db="EMBL/GenBank/DDBJ databases">
        <authorList>
            <person name="Li F."/>
        </authorList>
    </citation>
    <scope>NUCLEOTIDE SEQUENCE [LARGE SCALE GENOMIC DNA]</scope>
    <source>
        <strain evidence="2 3">Gsoil 818</strain>
    </source>
</reference>
<dbReference type="EMBL" id="RJSF01000047">
    <property type="protein sequence ID" value="RNM11629.1"/>
    <property type="molecule type" value="Genomic_DNA"/>
</dbReference>
<sequence length="257" mass="26842">MTMPGVREAYDDAAESWRRGPEAVYARLADAMVGVAPVELQDALVLDVGAGTAVAARAALDRGASRAVASDVADGMLRGRPAGIPAVLADAASLPFADRTFDLVTAAFCLGHMADPVAVLREVRRVAPAVVASAFTPGPGHPVKAAVDEVFARHGFTAPPWYQRQKAELEPRVDDPDGLRSLGHAAGFWQVEVRQLEVDAGLESPAAVVAWRTGMAHLAPFVSGLDPALLARARAEAEEAVAPLLPVTISMLVLCGS</sequence>
<dbReference type="Gene3D" id="3.40.50.150">
    <property type="entry name" value="Vaccinia Virus protein VP39"/>
    <property type="match status" value="1"/>
</dbReference>
<keyword evidence="3" id="KW-1185">Reference proteome</keyword>
<dbReference type="GO" id="GO:0032259">
    <property type="term" value="P:methylation"/>
    <property type="evidence" value="ECO:0007669"/>
    <property type="project" value="UniProtKB-KW"/>
</dbReference>
<dbReference type="PANTHER" id="PTHR43591">
    <property type="entry name" value="METHYLTRANSFERASE"/>
    <property type="match status" value="1"/>
</dbReference>
<proteinExistence type="predicted"/>
<dbReference type="RefSeq" id="WP_123224859.1">
    <property type="nucleotide sequence ID" value="NZ_RJSF01000047.1"/>
</dbReference>
<evidence type="ECO:0000313" key="2">
    <source>
        <dbReference type="EMBL" id="RNM11629.1"/>
    </source>
</evidence>
<evidence type="ECO:0000313" key="3">
    <source>
        <dbReference type="Proteomes" id="UP000279994"/>
    </source>
</evidence>
<dbReference type="InterPro" id="IPR029063">
    <property type="entry name" value="SAM-dependent_MTases_sf"/>
</dbReference>
<dbReference type="AlphaFoldDB" id="A0A3N0GGS3"/>
<dbReference type="Pfam" id="PF08241">
    <property type="entry name" value="Methyltransf_11"/>
    <property type="match status" value="1"/>
</dbReference>
<dbReference type="GO" id="GO:0008757">
    <property type="term" value="F:S-adenosylmethionine-dependent methyltransferase activity"/>
    <property type="evidence" value="ECO:0007669"/>
    <property type="project" value="InterPro"/>
</dbReference>
<evidence type="ECO:0000259" key="1">
    <source>
        <dbReference type="Pfam" id="PF08241"/>
    </source>
</evidence>
<dbReference type="Proteomes" id="UP000279994">
    <property type="component" value="Unassembled WGS sequence"/>
</dbReference>
<protein>
    <submittedName>
        <fullName evidence="2">Methyltransferase domain-containing protein</fullName>
    </submittedName>
</protein>
<name>A0A3N0GGS3_9ACTN</name>
<dbReference type="InterPro" id="IPR013216">
    <property type="entry name" value="Methyltransf_11"/>
</dbReference>
<accession>A0A3N0GGS3</accession>
<organism evidence="2 3">
    <name type="scientific">Nocardioides pocheonensis</name>
    <dbReference type="NCBI Taxonomy" id="661485"/>
    <lineage>
        <taxon>Bacteria</taxon>
        <taxon>Bacillati</taxon>
        <taxon>Actinomycetota</taxon>
        <taxon>Actinomycetes</taxon>
        <taxon>Propionibacteriales</taxon>
        <taxon>Nocardioidaceae</taxon>
        <taxon>Nocardioides</taxon>
    </lineage>
</organism>
<keyword evidence="2" id="KW-0489">Methyltransferase</keyword>
<feature type="domain" description="Methyltransferase type 11" evidence="1">
    <location>
        <begin position="46"/>
        <end position="126"/>
    </location>
</feature>
<gene>
    <name evidence="2" type="ORF">EFL26_20890</name>
</gene>